<evidence type="ECO:0000259" key="3">
    <source>
        <dbReference type="Pfam" id="PF03358"/>
    </source>
</evidence>
<dbReference type="Proteomes" id="UP000095468">
    <property type="component" value="Unassembled WGS sequence"/>
</dbReference>
<dbReference type="GO" id="GO:0016491">
    <property type="term" value="F:oxidoreductase activity"/>
    <property type="evidence" value="ECO:0007669"/>
    <property type="project" value="InterPro"/>
</dbReference>
<evidence type="ECO:0000256" key="2">
    <source>
        <dbReference type="ARBA" id="ARBA00022643"/>
    </source>
</evidence>
<feature type="domain" description="NADPH-dependent FMN reductase-like" evidence="3">
    <location>
        <begin position="1"/>
        <end position="151"/>
    </location>
</feature>
<keyword evidence="1" id="KW-0285">Flavoprotein</keyword>
<proteinExistence type="predicted"/>
<keyword evidence="2" id="KW-0288">FMN</keyword>
<accession>A0A174DFJ8</accession>
<reference evidence="4 5" key="1">
    <citation type="submission" date="2015-09" db="EMBL/GenBank/DDBJ databases">
        <authorList>
            <consortium name="Pathogen Informatics"/>
        </authorList>
    </citation>
    <scope>NUCLEOTIDE SEQUENCE [LARGE SCALE GENOMIC DNA]</scope>
    <source>
        <strain evidence="4 5">2789STDY5608823</strain>
    </source>
</reference>
<evidence type="ECO:0000256" key="1">
    <source>
        <dbReference type="ARBA" id="ARBA00022630"/>
    </source>
</evidence>
<evidence type="ECO:0000313" key="4">
    <source>
        <dbReference type="EMBL" id="CUO22706.1"/>
    </source>
</evidence>
<evidence type="ECO:0000313" key="5">
    <source>
        <dbReference type="Proteomes" id="UP000095468"/>
    </source>
</evidence>
<dbReference type="AlphaFoldDB" id="A0A174DFJ8"/>
<gene>
    <name evidence="4" type="ORF">ERS852381_01238</name>
</gene>
<dbReference type="Pfam" id="PF03358">
    <property type="entry name" value="FMN_red"/>
    <property type="match status" value="1"/>
</dbReference>
<dbReference type="SUPFAM" id="SSF52218">
    <property type="entry name" value="Flavoproteins"/>
    <property type="match status" value="1"/>
</dbReference>
<dbReference type="PANTHER" id="PTHR43278">
    <property type="entry name" value="NAD(P)H-DEPENDENT FMN-CONTAINING OXIDOREDUCTASE YWQN-RELATED"/>
    <property type="match status" value="1"/>
</dbReference>
<dbReference type="Gene3D" id="3.40.50.360">
    <property type="match status" value="1"/>
</dbReference>
<name>A0A174DFJ8_9ACTN</name>
<dbReference type="InterPro" id="IPR029039">
    <property type="entry name" value="Flavoprotein-like_sf"/>
</dbReference>
<dbReference type="InterPro" id="IPR005025">
    <property type="entry name" value="FMN_Rdtase-like_dom"/>
</dbReference>
<dbReference type="EMBL" id="CYYP01000010">
    <property type="protein sequence ID" value="CUO22706.1"/>
    <property type="molecule type" value="Genomic_DNA"/>
</dbReference>
<dbReference type="InterPro" id="IPR051796">
    <property type="entry name" value="ISF_SsuE-like"/>
</dbReference>
<dbReference type="RefSeq" id="WP_055286646.1">
    <property type="nucleotide sequence ID" value="NZ_CYYP01000010.1"/>
</dbReference>
<organism evidence="4 5">
    <name type="scientific">Collinsella aerofaciens</name>
    <dbReference type="NCBI Taxonomy" id="74426"/>
    <lineage>
        <taxon>Bacteria</taxon>
        <taxon>Bacillati</taxon>
        <taxon>Actinomycetota</taxon>
        <taxon>Coriobacteriia</taxon>
        <taxon>Coriobacteriales</taxon>
        <taxon>Coriobacteriaceae</taxon>
        <taxon>Collinsella</taxon>
    </lineage>
</organism>
<protein>
    <submittedName>
        <fullName evidence="4">Cd1</fullName>
    </submittedName>
</protein>
<dbReference type="PANTHER" id="PTHR43278:SF4">
    <property type="entry name" value="NAD(P)H-DEPENDENT FMN-CONTAINING OXIDOREDUCTASE YWQN-RELATED"/>
    <property type="match status" value="1"/>
</dbReference>
<sequence length="207" mass="22194">MKVLLVNGSPKANGNTARALAEVAEQLHAEGIDTEVFQLGAKPIRDCIGCGQCGKLDCRCTFDDDVVNELIAAAEQADGFVFGSPVYYAHPSGRILSALDRAFYAGSKAFEHKPGAAVAVARRGGTSTTFDVLNKYFTINQMPVVASTYWNNVFGAMPGEATQDAEGLATMRNIGKNMAWLLRCIEAGQAAGIEAPEADRERTNFIR</sequence>